<feature type="domain" description="WCX" evidence="3">
    <location>
        <begin position="234"/>
        <end position="305"/>
    </location>
</feature>
<dbReference type="InterPro" id="IPR026881">
    <property type="entry name" value="WYL_dom"/>
</dbReference>
<dbReference type="InterPro" id="IPR051534">
    <property type="entry name" value="CBASS_pafABC_assoc_protein"/>
</dbReference>
<dbReference type="Pfam" id="PF19187">
    <property type="entry name" value="HTH_PafC"/>
    <property type="match status" value="1"/>
</dbReference>
<feature type="domain" description="PafC HTH" evidence="2">
    <location>
        <begin position="8"/>
        <end position="119"/>
    </location>
</feature>
<dbReference type="PIRSF" id="PIRSF016838">
    <property type="entry name" value="PafC"/>
    <property type="match status" value="1"/>
</dbReference>
<gene>
    <name evidence="4" type="ORF">UFOPK2788_00772</name>
</gene>
<dbReference type="InterPro" id="IPR043839">
    <property type="entry name" value="PafC_HTH"/>
</dbReference>
<dbReference type="EMBL" id="CAEZYV010000117">
    <property type="protein sequence ID" value="CAB4740894.1"/>
    <property type="molecule type" value="Genomic_DNA"/>
</dbReference>
<sequence length="310" mass="34751">MSESALDRTARALDLVPYLLEHQGISISELAMVFGVTEKQINEDLVLIHMCGLPGYTPLELIEMYYEDGYVTVSDPQSLNRPRKMTRNELTSILVALDLMKAGRAGEISEVIMNLESKLIKNLKVDNPYVVVSDLVANPMIADLEEAISKSRGLQITYLSAHRDAKTERRIFPSEIFTTNKEIYVNAWCESSQADRTFRVDRILECTLLSDADSVAIKKPLAQTTHHEHNEAGIKLFVSQSARSFIEENRAIVSDVRADENGFAVDLENIESEWLIRTILGYGGAIRVIEPEQLVGAIATRATEIYAKYL</sequence>
<dbReference type="PANTHER" id="PTHR34580">
    <property type="match status" value="1"/>
</dbReference>
<evidence type="ECO:0000259" key="2">
    <source>
        <dbReference type="Pfam" id="PF19187"/>
    </source>
</evidence>
<protein>
    <submittedName>
        <fullName evidence="4">Unannotated protein</fullName>
    </submittedName>
</protein>
<evidence type="ECO:0000259" key="1">
    <source>
        <dbReference type="Pfam" id="PF13280"/>
    </source>
</evidence>
<dbReference type="PROSITE" id="PS52050">
    <property type="entry name" value="WYL"/>
    <property type="match status" value="1"/>
</dbReference>
<organism evidence="4">
    <name type="scientific">freshwater metagenome</name>
    <dbReference type="NCBI Taxonomy" id="449393"/>
    <lineage>
        <taxon>unclassified sequences</taxon>
        <taxon>metagenomes</taxon>
        <taxon>ecological metagenomes</taxon>
    </lineage>
</organism>
<evidence type="ECO:0000259" key="3">
    <source>
        <dbReference type="Pfam" id="PF25583"/>
    </source>
</evidence>
<dbReference type="InterPro" id="IPR028349">
    <property type="entry name" value="PafC-like"/>
</dbReference>
<name>A0A6J6T1J6_9ZZZZ</name>
<dbReference type="PANTHER" id="PTHR34580:SF1">
    <property type="entry name" value="PROTEIN PAFC"/>
    <property type="match status" value="1"/>
</dbReference>
<dbReference type="Pfam" id="PF25583">
    <property type="entry name" value="WCX"/>
    <property type="match status" value="1"/>
</dbReference>
<evidence type="ECO:0000313" key="4">
    <source>
        <dbReference type="EMBL" id="CAB4740894.1"/>
    </source>
</evidence>
<reference evidence="4" key="1">
    <citation type="submission" date="2020-05" db="EMBL/GenBank/DDBJ databases">
        <authorList>
            <person name="Chiriac C."/>
            <person name="Salcher M."/>
            <person name="Ghai R."/>
            <person name="Kavagutti S V."/>
        </authorList>
    </citation>
    <scope>NUCLEOTIDE SEQUENCE</scope>
</reference>
<dbReference type="InterPro" id="IPR057727">
    <property type="entry name" value="WCX_dom"/>
</dbReference>
<dbReference type="AlphaFoldDB" id="A0A6J6T1J6"/>
<dbReference type="Pfam" id="PF13280">
    <property type="entry name" value="WYL"/>
    <property type="match status" value="1"/>
</dbReference>
<proteinExistence type="predicted"/>
<accession>A0A6J6T1J6</accession>
<feature type="domain" description="WYL" evidence="1">
    <location>
        <begin position="140"/>
        <end position="207"/>
    </location>
</feature>